<keyword evidence="1" id="KW-1133">Transmembrane helix</keyword>
<reference evidence="2 3" key="1">
    <citation type="journal article" date="2023" name="PLoS ONE">
        <title>Genome-based metabolic and phylogenomic analysis of three Terrisporobacter species.</title>
        <authorList>
            <person name="Boer T."/>
            <person name="Bengelsdorf F.R."/>
            <person name="Bomeke M."/>
            <person name="Daniel R."/>
            <person name="Poehlein A."/>
        </authorList>
    </citation>
    <scope>NUCLEOTIDE SEQUENCE [LARGE SCALE GENOMIC DNA]</scope>
    <source>
        <strain evidence="2 3">DSM 1288</strain>
    </source>
</reference>
<accession>A0ABZ2ERK8</accession>
<sequence>MIIYKFFTLGKYEKKEEWINIMCSKGYALKSCSFCKYKFEKCNPGEYHYFLELFENLSSSPNQEDFLNYLEDEWSVEYVCHYRNWVFFRRKRMLGKFSMFSNLESKIDYFRRILLFRISAFIFLISFSILNILYSPVGSTDKTFALLLILIAIIVFAVNIPTFIKYRKLKKSDES</sequence>
<dbReference type="RefSeq" id="WP_018592892.1">
    <property type="nucleotide sequence ID" value="NZ_AUUB01000015.1"/>
</dbReference>
<gene>
    <name evidence="2" type="ORF">TEGL_09190</name>
</gene>
<dbReference type="Proteomes" id="UP001348492">
    <property type="component" value="Chromosome"/>
</dbReference>
<name>A0ABZ2ERK8_9FIRM</name>
<dbReference type="InterPro" id="IPR021359">
    <property type="entry name" value="DUF2812"/>
</dbReference>
<organism evidence="2 3">
    <name type="scientific">Terrisporobacter glycolicus ATCC 14880 = DSM 1288</name>
    <dbReference type="NCBI Taxonomy" id="1121315"/>
    <lineage>
        <taxon>Bacteria</taxon>
        <taxon>Bacillati</taxon>
        <taxon>Bacillota</taxon>
        <taxon>Clostridia</taxon>
        <taxon>Peptostreptococcales</taxon>
        <taxon>Peptostreptococcaceae</taxon>
        <taxon>Terrisporobacter</taxon>
    </lineage>
</organism>
<keyword evidence="1" id="KW-0472">Membrane</keyword>
<keyword evidence="3" id="KW-1185">Reference proteome</keyword>
<protein>
    <recommendedName>
        <fullName evidence="4">DUF2812 domain-containing protein</fullName>
    </recommendedName>
</protein>
<dbReference type="Pfam" id="PF11193">
    <property type="entry name" value="DUF2812"/>
    <property type="match status" value="1"/>
</dbReference>
<evidence type="ECO:0000313" key="2">
    <source>
        <dbReference type="EMBL" id="WWD82531.1"/>
    </source>
</evidence>
<evidence type="ECO:0008006" key="4">
    <source>
        <dbReference type="Google" id="ProtNLM"/>
    </source>
</evidence>
<proteinExistence type="predicted"/>
<feature type="transmembrane region" description="Helical" evidence="1">
    <location>
        <begin position="114"/>
        <end position="137"/>
    </location>
</feature>
<feature type="transmembrane region" description="Helical" evidence="1">
    <location>
        <begin position="143"/>
        <end position="164"/>
    </location>
</feature>
<evidence type="ECO:0000256" key="1">
    <source>
        <dbReference type="SAM" id="Phobius"/>
    </source>
</evidence>
<keyword evidence="1" id="KW-0812">Transmembrane</keyword>
<dbReference type="EMBL" id="CP117523">
    <property type="protein sequence ID" value="WWD82531.1"/>
    <property type="molecule type" value="Genomic_DNA"/>
</dbReference>
<evidence type="ECO:0000313" key="3">
    <source>
        <dbReference type="Proteomes" id="UP001348492"/>
    </source>
</evidence>